<comment type="caution">
    <text evidence="2">The sequence shown here is derived from an EMBL/GenBank/DDBJ whole genome shotgun (WGS) entry which is preliminary data.</text>
</comment>
<evidence type="ECO:0000313" key="2">
    <source>
        <dbReference type="EMBL" id="RHE69257.1"/>
    </source>
</evidence>
<accession>A0A414K4X0</accession>
<evidence type="ECO:0000313" key="3">
    <source>
        <dbReference type="Proteomes" id="UP000283928"/>
    </source>
</evidence>
<dbReference type="RefSeq" id="WP_151190449.1">
    <property type="nucleotide sequence ID" value="NZ_JAQEBC010000002.1"/>
</dbReference>
<feature type="chain" id="PRO_5019137556" evidence="1">
    <location>
        <begin position="26"/>
        <end position="317"/>
    </location>
</feature>
<reference evidence="2 3" key="1">
    <citation type="submission" date="2018-08" db="EMBL/GenBank/DDBJ databases">
        <title>A genome reference for cultivated species of the human gut microbiota.</title>
        <authorList>
            <person name="Zou Y."/>
            <person name="Xue W."/>
            <person name="Luo G."/>
        </authorList>
    </citation>
    <scope>NUCLEOTIDE SEQUENCE [LARGE SCALE GENOMIC DNA]</scope>
    <source>
        <strain evidence="2 3">AM27-32LB</strain>
    </source>
</reference>
<sequence>MKKKIGLWAVLMLCVLIISPAKVKAECQHQWQEYYAIEEAQCEEKGCIKIRTCVVCGERQEVIESPHEWGEWQLVNRSDCTTNGEESRYCRKCRARQSRSLPKNSHPWGDWECLRRPTAFQTGYYRRACEWCGTEDYKTVAKLSSVKTTSKLQNEVKKSASAFLAAAKKYDVKKINNCFAKRQKSLFIEKKYIASFIRKSNKKYMRYVITSIKMKGKKNATVTVSCRYQDAYDIFWKSFRDSVNYVIKTGKSSSSILDKYQYNRVVKYDKKYKKQFATKNFNINMKKIGKKWKITSFTKSMKDAIHCNYQSAYDDYF</sequence>
<protein>
    <submittedName>
        <fullName evidence="2">Uncharacterized protein</fullName>
    </submittedName>
</protein>
<dbReference type="Proteomes" id="UP000283928">
    <property type="component" value="Unassembled WGS sequence"/>
</dbReference>
<dbReference type="EMBL" id="QSKO01000042">
    <property type="protein sequence ID" value="RHE69257.1"/>
    <property type="molecule type" value="Genomic_DNA"/>
</dbReference>
<gene>
    <name evidence="2" type="ORF">DW723_16835</name>
</gene>
<organism evidence="2 3">
    <name type="scientific">Blautia obeum</name>
    <dbReference type="NCBI Taxonomy" id="40520"/>
    <lineage>
        <taxon>Bacteria</taxon>
        <taxon>Bacillati</taxon>
        <taxon>Bacillota</taxon>
        <taxon>Clostridia</taxon>
        <taxon>Lachnospirales</taxon>
        <taxon>Lachnospiraceae</taxon>
        <taxon>Blautia</taxon>
    </lineage>
</organism>
<evidence type="ECO:0000256" key="1">
    <source>
        <dbReference type="SAM" id="SignalP"/>
    </source>
</evidence>
<keyword evidence="1" id="KW-0732">Signal</keyword>
<name>A0A414K4X0_9FIRM</name>
<feature type="signal peptide" evidence="1">
    <location>
        <begin position="1"/>
        <end position="25"/>
    </location>
</feature>
<dbReference type="AlphaFoldDB" id="A0A414K4X0"/>
<proteinExistence type="predicted"/>